<organism evidence="1 2">
    <name type="scientific">Galdieria yellowstonensis</name>
    <dbReference type="NCBI Taxonomy" id="3028027"/>
    <lineage>
        <taxon>Eukaryota</taxon>
        <taxon>Rhodophyta</taxon>
        <taxon>Bangiophyceae</taxon>
        <taxon>Galdieriales</taxon>
        <taxon>Galdieriaceae</taxon>
        <taxon>Galdieria</taxon>
    </lineage>
</organism>
<comment type="caution">
    <text evidence="1">The sequence shown here is derived from an EMBL/GenBank/DDBJ whole genome shotgun (WGS) entry which is preliminary data.</text>
</comment>
<keyword evidence="2" id="KW-1185">Reference proteome</keyword>
<evidence type="ECO:0000313" key="1">
    <source>
        <dbReference type="EMBL" id="KAK4524363.1"/>
    </source>
</evidence>
<gene>
    <name evidence="1" type="ORF">GAYE_SCF03G2263</name>
</gene>
<dbReference type="EMBL" id="JANCYU010000023">
    <property type="protein sequence ID" value="KAK4524363.1"/>
    <property type="molecule type" value="Genomic_DNA"/>
</dbReference>
<evidence type="ECO:0000313" key="2">
    <source>
        <dbReference type="Proteomes" id="UP001300502"/>
    </source>
</evidence>
<reference evidence="1 2" key="1">
    <citation type="submission" date="2022-07" db="EMBL/GenBank/DDBJ databases">
        <title>Genome-wide signatures of adaptation to extreme environments.</title>
        <authorList>
            <person name="Cho C.H."/>
            <person name="Yoon H.S."/>
        </authorList>
    </citation>
    <scope>NUCLEOTIDE SEQUENCE [LARGE SCALE GENOMIC DNA]</scope>
    <source>
        <strain evidence="1 2">108.79 E11</strain>
    </source>
</reference>
<name>A0AAV9IAF0_9RHOD</name>
<protein>
    <recommendedName>
        <fullName evidence="3">Translation initiation factor IF-2 N-terminal domain-containing protein</fullName>
    </recommendedName>
</protein>
<accession>A0AAV9IAF0</accession>
<dbReference type="Proteomes" id="UP001300502">
    <property type="component" value="Unassembled WGS sequence"/>
</dbReference>
<dbReference type="AlphaFoldDB" id="A0AAV9IAF0"/>
<sequence length="139" mass="15532">MGLNDSYRERLSIFDLTVEEVAEDYGLPLEYVIDVLISNGVEEPVYPNDVLSSRVKDSRKAEVLEALSFSDAIEIGDLYLQPTVAEIAQANGLASSQVLAFLRKEGFEAPLGPRTRIPPQHIQAVDEYIAKFLSRFRSQ</sequence>
<evidence type="ECO:0008006" key="3">
    <source>
        <dbReference type="Google" id="ProtNLM"/>
    </source>
</evidence>
<proteinExistence type="predicted"/>